<dbReference type="InterPro" id="IPR004386">
    <property type="entry name" value="Toxin_YafQ-like"/>
</dbReference>
<evidence type="ECO:0008006" key="5">
    <source>
        <dbReference type="Google" id="ProtNLM"/>
    </source>
</evidence>
<comment type="caution">
    <text evidence="3">The sequence shown here is derived from an EMBL/GenBank/DDBJ whole genome shotgun (WGS) entry which is preliminary data.</text>
</comment>
<dbReference type="GO" id="GO:0006415">
    <property type="term" value="P:translational termination"/>
    <property type="evidence" value="ECO:0007669"/>
    <property type="project" value="TreeGrafter"/>
</dbReference>
<dbReference type="EMBL" id="AZFF01000018">
    <property type="protein sequence ID" value="KRL53497.1"/>
    <property type="molecule type" value="Genomic_DNA"/>
</dbReference>
<dbReference type="NCBIfam" id="TIGR02385">
    <property type="entry name" value="RelE_StbE"/>
    <property type="match status" value="1"/>
</dbReference>
<dbReference type="RefSeq" id="WP_017260399.1">
    <property type="nucleotide sequence ID" value="NZ_AUAW01000021.1"/>
</dbReference>
<keyword evidence="1" id="KW-1277">Toxin-antitoxin system</keyword>
<evidence type="ECO:0000256" key="2">
    <source>
        <dbReference type="PIRSR" id="PIRSR006156-1"/>
    </source>
</evidence>
<dbReference type="OrthoDB" id="7030467at2"/>
<dbReference type="Gene3D" id="3.30.2310.20">
    <property type="entry name" value="RelE-like"/>
    <property type="match status" value="1"/>
</dbReference>
<dbReference type="AlphaFoldDB" id="A0A0R1R9Y6"/>
<evidence type="ECO:0000313" key="4">
    <source>
        <dbReference type="Proteomes" id="UP000051999"/>
    </source>
</evidence>
<dbReference type="eggNOG" id="COG3041">
    <property type="taxonomic scope" value="Bacteria"/>
</dbReference>
<sequence length="60" mass="6822">MLASTNTVGSVYHDHQLTGRLNGFRELHIEPDWLLIYKRDDAKLILLIVDTGSHAQLFGM</sequence>
<evidence type="ECO:0000256" key="1">
    <source>
        <dbReference type="ARBA" id="ARBA00022649"/>
    </source>
</evidence>
<protein>
    <recommendedName>
        <fullName evidence="5">Addiction module toxin, RelE/StbE family</fullName>
    </recommendedName>
</protein>
<dbReference type="InterPro" id="IPR007712">
    <property type="entry name" value="RelE/ParE_toxin"/>
</dbReference>
<gene>
    <name evidence="3" type="ORF">FD35_GL001033</name>
</gene>
<dbReference type="PIRSF" id="PIRSF006156">
    <property type="entry name" value="YafQ"/>
    <property type="match status" value="1"/>
</dbReference>
<dbReference type="Pfam" id="PF15738">
    <property type="entry name" value="YafQ_toxin"/>
    <property type="match status" value="1"/>
</dbReference>
<proteinExistence type="predicted"/>
<dbReference type="GO" id="GO:0006402">
    <property type="term" value="P:mRNA catabolic process"/>
    <property type="evidence" value="ECO:0007669"/>
    <property type="project" value="TreeGrafter"/>
</dbReference>
<dbReference type="Proteomes" id="UP000051999">
    <property type="component" value="Unassembled WGS sequence"/>
</dbReference>
<dbReference type="STRING" id="1114972.FD35_GL001033"/>
<dbReference type="PANTHER" id="PTHR40588">
    <property type="entry name" value="MRNA INTERFERASE TOXIN YAFQ"/>
    <property type="match status" value="1"/>
</dbReference>
<keyword evidence="4" id="KW-1185">Reference proteome</keyword>
<dbReference type="PANTHER" id="PTHR40588:SF1">
    <property type="entry name" value="MRNA INTERFERASE TOXIN YAFQ"/>
    <property type="match status" value="1"/>
</dbReference>
<organism evidence="3 4">
    <name type="scientific">Furfurilactobacillus rossiae DSM 15814</name>
    <dbReference type="NCBI Taxonomy" id="1114972"/>
    <lineage>
        <taxon>Bacteria</taxon>
        <taxon>Bacillati</taxon>
        <taxon>Bacillota</taxon>
        <taxon>Bacilli</taxon>
        <taxon>Lactobacillales</taxon>
        <taxon>Lactobacillaceae</taxon>
        <taxon>Furfurilactobacillus</taxon>
    </lineage>
</organism>
<accession>A0A0R1R9Y6</accession>
<name>A0A0R1R9Y6_9LACO</name>
<dbReference type="GO" id="GO:0004521">
    <property type="term" value="F:RNA endonuclease activity"/>
    <property type="evidence" value="ECO:0007669"/>
    <property type="project" value="TreeGrafter"/>
</dbReference>
<reference evidence="3 4" key="1">
    <citation type="journal article" date="2015" name="Genome Announc.">
        <title>Expanding the biotechnology potential of lactobacilli through comparative genomics of 213 strains and associated genera.</title>
        <authorList>
            <person name="Sun Z."/>
            <person name="Harris H.M."/>
            <person name="McCann A."/>
            <person name="Guo C."/>
            <person name="Argimon S."/>
            <person name="Zhang W."/>
            <person name="Yang X."/>
            <person name="Jeffery I.B."/>
            <person name="Cooney J.C."/>
            <person name="Kagawa T.F."/>
            <person name="Liu W."/>
            <person name="Song Y."/>
            <person name="Salvetti E."/>
            <person name="Wrobel A."/>
            <person name="Rasinkangas P."/>
            <person name="Parkhill J."/>
            <person name="Rea M.C."/>
            <person name="O'Sullivan O."/>
            <person name="Ritari J."/>
            <person name="Douillard F.P."/>
            <person name="Paul Ross R."/>
            <person name="Yang R."/>
            <person name="Briner A.E."/>
            <person name="Felis G.E."/>
            <person name="de Vos W.M."/>
            <person name="Barrangou R."/>
            <person name="Klaenhammer T.R."/>
            <person name="Caufield P.W."/>
            <person name="Cui Y."/>
            <person name="Zhang H."/>
            <person name="O'Toole P.W."/>
        </authorList>
    </citation>
    <scope>NUCLEOTIDE SEQUENCE [LARGE SCALE GENOMIC DNA]</scope>
    <source>
        <strain evidence="3 4">DSM 15814</strain>
    </source>
</reference>
<dbReference type="PATRIC" id="fig|1114972.6.peg.1046"/>
<evidence type="ECO:0000313" key="3">
    <source>
        <dbReference type="EMBL" id="KRL53497.1"/>
    </source>
</evidence>
<dbReference type="InterPro" id="IPR035093">
    <property type="entry name" value="RelE/ParE_toxin_dom_sf"/>
</dbReference>
<dbReference type="SUPFAM" id="SSF143011">
    <property type="entry name" value="RelE-like"/>
    <property type="match status" value="1"/>
</dbReference>
<feature type="active site" description="Proton donor" evidence="2">
    <location>
        <position position="54"/>
    </location>
</feature>